<dbReference type="Pfam" id="PF00801">
    <property type="entry name" value="PKD"/>
    <property type="match status" value="1"/>
</dbReference>
<feature type="domain" description="PKD" evidence="8">
    <location>
        <begin position="821"/>
        <end position="906"/>
    </location>
</feature>
<dbReference type="InterPro" id="IPR013783">
    <property type="entry name" value="Ig-like_fold"/>
</dbReference>
<dbReference type="EMBL" id="QEQK01000023">
    <property type="protein sequence ID" value="PWN54557.1"/>
    <property type="molecule type" value="Genomic_DNA"/>
</dbReference>
<reference evidence="9 10" key="1">
    <citation type="submission" date="2018-05" db="EMBL/GenBank/DDBJ databases">
        <title>Abyssibacter profundi OUC007T gen. nov., sp. nov, a marine bacterium isolated from seawater of the Mariana Trench.</title>
        <authorList>
            <person name="Zhou S."/>
        </authorList>
    </citation>
    <scope>NUCLEOTIDE SEQUENCE [LARGE SCALE GENOMIC DNA]</scope>
    <source>
        <strain evidence="9 10">OUC007</strain>
    </source>
</reference>
<keyword evidence="3 5" id="KW-0378">Hydrolase</keyword>
<dbReference type="PRINTS" id="PR00723">
    <property type="entry name" value="SUBTILISIN"/>
</dbReference>
<dbReference type="InterPro" id="IPR000601">
    <property type="entry name" value="PKD_dom"/>
</dbReference>
<dbReference type="GO" id="GO:0006508">
    <property type="term" value="P:proteolysis"/>
    <property type="evidence" value="ECO:0007669"/>
    <property type="project" value="UniProtKB-KW"/>
</dbReference>
<dbReference type="Proteomes" id="UP000251800">
    <property type="component" value="Unassembled WGS sequence"/>
</dbReference>
<dbReference type="InterPro" id="IPR015500">
    <property type="entry name" value="Peptidase_S8_subtilisin-rel"/>
</dbReference>
<evidence type="ECO:0000256" key="1">
    <source>
        <dbReference type="ARBA" id="ARBA00011073"/>
    </source>
</evidence>
<evidence type="ECO:0000256" key="6">
    <source>
        <dbReference type="SAM" id="MobiDB-lite"/>
    </source>
</evidence>
<dbReference type="PROSITE" id="PS51892">
    <property type="entry name" value="SUBTILASE"/>
    <property type="match status" value="1"/>
</dbReference>
<dbReference type="SUPFAM" id="SSF49299">
    <property type="entry name" value="PKD domain"/>
    <property type="match status" value="3"/>
</dbReference>
<dbReference type="Gene3D" id="3.40.50.200">
    <property type="entry name" value="Peptidase S8/S53 domain"/>
    <property type="match status" value="1"/>
</dbReference>
<dbReference type="SMART" id="SM00089">
    <property type="entry name" value="PKD"/>
    <property type="match status" value="3"/>
</dbReference>
<comment type="similarity">
    <text evidence="1 5">Belongs to the peptidase S8 family.</text>
</comment>
<dbReference type="PROSITE" id="PS50093">
    <property type="entry name" value="PKD"/>
    <property type="match status" value="3"/>
</dbReference>
<feature type="chain" id="PRO_5016624278" description="PKD domain-containing protein" evidence="7">
    <location>
        <begin position="25"/>
        <end position="938"/>
    </location>
</feature>
<evidence type="ECO:0000313" key="9">
    <source>
        <dbReference type="EMBL" id="PWN54557.1"/>
    </source>
</evidence>
<evidence type="ECO:0000256" key="3">
    <source>
        <dbReference type="ARBA" id="ARBA00022801"/>
    </source>
</evidence>
<accession>A0A383XPK3</accession>
<keyword evidence="7" id="KW-0732">Signal</keyword>
<feature type="region of interest" description="Disordered" evidence="6">
    <location>
        <begin position="890"/>
        <end position="926"/>
    </location>
</feature>
<proteinExistence type="inferred from homology"/>
<keyword evidence="2 5" id="KW-0645">Protease</keyword>
<evidence type="ECO:0000256" key="4">
    <source>
        <dbReference type="ARBA" id="ARBA00022825"/>
    </source>
</evidence>
<keyword evidence="10" id="KW-1185">Reference proteome</keyword>
<dbReference type="CDD" id="cd00146">
    <property type="entry name" value="PKD"/>
    <property type="match status" value="3"/>
</dbReference>
<dbReference type="RefSeq" id="WP_165831537.1">
    <property type="nucleotide sequence ID" value="NZ_QEQK01000023.1"/>
</dbReference>
<comment type="caution">
    <text evidence="9">The sequence shown here is derived from an EMBL/GenBank/DDBJ whole genome shotgun (WGS) entry which is preliminary data.</text>
</comment>
<dbReference type="InterPro" id="IPR035986">
    <property type="entry name" value="PKD_dom_sf"/>
</dbReference>
<evidence type="ECO:0000256" key="7">
    <source>
        <dbReference type="SAM" id="SignalP"/>
    </source>
</evidence>
<dbReference type="InterPro" id="IPR036852">
    <property type="entry name" value="Peptidase_S8/S53_dom_sf"/>
</dbReference>
<organism evidence="9 10">
    <name type="scientific">Abyssibacter profundi</name>
    <dbReference type="NCBI Taxonomy" id="2182787"/>
    <lineage>
        <taxon>Bacteria</taxon>
        <taxon>Pseudomonadati</taxon>
        <taxon>Pseudomonadota</taxon>
        <taxon>Gammaproteobacteria</taxon>
        <taxon>Chromatiales</taxon>
        <taxon>Oceanococcaceae</taxon>
        <taxon>Abyssibacter</taxon>
    </lineage>
</organism>
<protein>
    <recommendedName>
        <fullName evidence="8">PKD domain-containing protein</fullName>
    </recommendedName>
</protein>
<feature type="active site" description="Charge relay system" evidence="5">
    <location>
        <position position="401"/>
    </location>
</feature>
<dbReference type="PANTHER" id="PTHR43806:SF11">
    <property type="entry name" value="CEREVISIN-RELATED"/>
    <property type="match status" value="1"/>
</dbReference>
<keyword evidence="4 5" id="KW-0720">Serine protease</keyword>
<gene>
    <name evidence="9" type="ORF">DEH80_16745</name>
</gene>
<evidence type="ECO:0000259" key="8">
    <source>
        <dbReference type="PROSITE" id="PS50093"/>
    </source>
</evidence>
<dbReference type="Gene3D" id="2.60.40.10">
    <property type="entry name" value="Immunoglobulins"/>
    <property type="match status" value="3"/>
</dbReference>
<feature type="non-terminal residue" evidence="9">
    <location>
        <position position="938"/>
    </location>
</feature>
<dbReference type="GO" id="GO:0004252">
    <property type="term" value="F:serine-type endopeptidase activity"/>
    <property type="evidence" value="ECO:0007669"/>
    <property type="project" value="UniProtKB-UniRule"/>
</dbReference>
<dbReference type="InterPro" id="IPR050131">
    <property type="entry name" value="Peptidase_S8_subtilisin-like"/>
</dbReference>
<dbReference type="SUPFAM" id="SSF52743">
    <property type="entry name" value="Subtilisin-like"/>
    <property type="match status" value="1"/>
</dbReference>
<evidence type="ECO:0000313" key="10">
    <source>
        <dbReference type="Proteomes" id="UP000251800"/>
    </source>
</evidence>
<dbReference type="PANTHER" id="PTHR43806">
    <property type="entry name" value="PEPTIDASE S8"/>
    <property type="match status" value="1"/>
</dbReference>
<feature type="signal peptide" evidence="7">
    <location>
        <begin position="1"/>
        <end position="24"/>
    </location>
</feature>
<dbReference type="Pfam" id="PF00082">
    <property type="entry name" value="Peptidase_S8"/>
    <property type="match status" value="1"/>
</dbReference>
<feature type="domain" description="PKD" evidence="8">
    <location>
        <begin position="610"/>
        <end position="701"/>
    </location>
</feature>
<evidence type="ECO:0000256" key="2">
    <source>
        <dbReference type="ARBA" id="ARBA00022670"/>
    </source>
</evidence>
<dbReference type="Pfam" id="PF18911">
    <property type="entry name" value="PKD_4"/>
    <property type="match status" value="2"/>
</dbReference>
<dbReference type="InterPro" id="IPR023828">
    <property type="entry name" value="Peptidase_S8_Ser-AS"/>
</dbReference>
<dbReference type="InterPro" id="IPR000209">
    <property type="entry name" value="Peptidase_S8/S53_dom"/>
</dbReference>
<feature type="domain" description="PKD" evidence="8">
    <location>
        <begin position="749"/>
        <end position="814"/>
    </location>
</feature>
<feature type="active site" description="Charge relay system" evidence="5">
    <location>
        <position position="217"/>
    </location>
</feature>
<dbReference type="InterPro" id="IPR022409">
    <property type="entry name" value="PKD/Chitinase_dom"/>
</dbReference>
<feature type="active site" description="Charge relay system" evidence="5">
    <location>
        <position position="175"/>
    </location>
</feature>
<dbReference type="AlphaFoldDB" id="A0A383XPK3"/>
<sequence length="938" mass="96100">MFESARSRVLIAGIASTCSLSALAQQSGPTACDIAFGAVESGAVAAAIDPALQPGKFQRIVLTFADAAARDAALERVRLANFLPVDVARDAYAMRHLNFVVLPALTVSTDLLDQLAALGRDLGLISVSTDPEVRSLIDSTGPLIGVNAARAAFGEGKEPAGYTVTGDGIGVAVLDTGWDKTQGDFEHLETFGNVRMVGPQAIEFVPPVENSETNQGHGTHIVGTIAGNGAQSDGRIVGLAPQVNMLSVAVDAGASYAFLLDGFDYVLEVQDDYNIRVTNHSYGPAVGSAFRFDPSTASSQAIRAFYQAGIIPVFAAGNAGPDEDTISADAQNPCAIGVAAGTRALTLTDFSSRGRSDNAIAGPDITAPGDAITASRAINGFTSTSIPDLDNPAYATISGTSMAAPHVVASIALILEADESLSFEDVYELITSTATPMKRADQTAYEPFEVGFGYIDTAAAIAKLLGEQKPERLQPVECPAPGESSVINFAATAAAVYSTPAVSFSPSGFEDSIYQFLLEPSCALASMTVEIEWSATLPEDIDLELIGPEGGVIGASTNRQLEEGAEPSEAVTIESAGGGLYTSRVFGYRNNNLPYTGTVTLVAEQNINTAPVAALSVPATAGVDEEITVSAAASSDPDGDALNYQFDLGDGTQTTVSTSPTVTHRYATAGDYVVTVTVSDASGATDSASQTITVAEDGGGNTAGPGSTIDAVLAVSGDGAESDGDAVNGDAETVFTFDASDSGYTDAEGSDLYYTFVFGDEASEEEYASTTSDPIATHSYGAAGTYEAYVIVSDAFGNSDTSNTVTITTTITITVEGDNGTVAQLTVDETSGTAPLQVVFDGSQSFTSEGETITEYCFDFDDGEAPQCGTEDTATYVYTRPGSYEPSLTVTASDESTATAKATVSVGGTGSNPGTPSQPAASTGGGSGALGGLLLLPL</sequence>
<feature type="compositionally biased region" description="Polar residues" evidence="6">
    <location>
        <begin position="890"/>
        <end position="902"/>
    </location>
</feature>
<evidence type="ECO:0000256" key="5">
    <source>
        <dbReference type="PROSITE-ProRule" id="PRU01240"/>
    </source>
</evidence>
<name>A0A383XPK3_9GAMM</name>
<dbReference type="PROSITE" id="PS00138">
    <property type="entry name" value="SUBTILASE_SER"/>
    <property type="match status" value="1"/>
</dbReference>